<keyword evidence="1" id="KW-1185">Reference proteome</keyword>
<dbReference type="Proteomes" id="UP000036681">
    <property type="component" value="Unplaced"/>
</dbReference>
<dbReference type="AlphaFoldDB" id="A0A0M3IVP2"/>
<protein>
    <submittedName>
        <fullName evidence="2">ZP domain-containing protein</fullName>
    </submittedName>
</protein>
<evidence type="ECO:0000313" key="1">
    <source>
        <dbReference type="Proteomes" id="UP000036681"/>
    </source>
</evidence>
<dbReference type="WBParaSite" id="ALUE_0002282001-mRNA-1">
    <property type="protein sequence ID" value="ALUE_0002282001-mRNA-1"/>
    <property type="gene ID" value="ALUE_0002282001"/>
</dbReference>
<sequence>MCPSDVDVPTLQYVFIGRIASTESSIELCSSSPSGKAITSGLPLAASTLEGFTAQATLDMVPPYQQLFHFSSRLSTSFTFVCNCPNMCSSSNNKVYLISFYHVCRFLGEPMIYGMLQSFLSITCEVFDHCFAIYCSE</sequence>
<name>A0A0M3IVP2_ASCLU</name>
<reference evidence="2" key="1">
    <citation type="submission" date="2017-02" db="UniProtKB">
        <authorList>
            <consortium name="WormBaseParasite"/>
        </authorList>
    </citation>
    <scope>IDENTIFICATION</scope>
</reference>
<proteinExistence type="predicted"/>
<evidence type="ECO:0000313" key="2">
    <source>
        <dbReference type="WBParaSite" id="ALUE_0002282001-mRNA-1"/>
    </source>
</evidence>
<accession>A0A0M3IVP2</accession>
<organism evidence="1 2">
    <name type="scientific">Ascaris lumbricoides</name>
    <name type="common">Giant roundworm</name>
    <dbReference type="NCBI Taxonomy" id="6252"/>
    <lineage>
        <taxon>Eukaryota</taxon>
        <taxon>Metazoa</taxon>
        <taxon>Ecdysozoa</taxon>
        <taxon>Nematoda</taxon>
        <taxon>Chromadorea</taxon>
        <taxon>Rhabditida</taxon>
        <taxon>Spirurina</taxon>
        <taxon>Ascaridomorpha</taxon>
        <taxon>Ascaridoidea</taxon>
        <taxon>Ascarididae</taxon>
        <taxon>Ascaris</taxon>
    </lineage>
</organism>